<organism evidence="1 2">
    <name type="scientific">Candidatus Brocadia sinica JPN1</name>
    <dbReference type="NCBI Taxonomy" id="1197129"/>
    <lineage>
        <taxon>Bacteria</taxon>
        <taxon>Pseudomonadati</taxon>
        <taxon>Planctomycetota</taxon>
        <taxon>Candidatus Brocadiia</taxon>
        <taxon>Candidatus Brocadiales</taxon>
        <taxon>Candidatus Brocadiaceae</taxon>
        <taxon>Candidatus Brocadia</taxon>
    </lineage>
</organism>
<proteinExistence type="predicted"/>
<sequence>MRLDKGQIEVVDDAMAEVLRHKTPAERICIGFNLWISARNMLMTYLKKTHPEWDAKRLAQEVTRRLTHGAV</sequence>
<comment type="caution">
    <text evidence="1">The sequence shown here is derived from an EMBL/GenBank/DDBJ whole genome shotgun (WGS) entry which is preliminary data.</text>
</comment>
<reference evidence="2" key="1">
    <citation type="journal article" date="2015" name="Genome Announc.">
        <title>Draft Genome Sequence of an Anaerobic Ammonium-Oxidizing Bacterium, "Candidatus Brocadia sinica".</title>
        <authorList>
            <person name="Oshiki M."/>
            <person name="Shinyako-Hata K."/>
            <person name="Satoh H."/>
            <person name="Okabe S."/>
        </authorList>
    </citation>
    <scope>NUCLEOTIDE SEQUENCE [LARGE SCALE GENOMIC DNA]</scope>
    <source>
        <strain evidence="2">JPN1</strain>
    </source>
</reference>
<dbReference type="RefSeq" id="WP_052561772.1">
    <property type="nucleotide sequence ID" value="NZ_BAFN01000001.1"/>
</dbReference>
<dbReference type="InterPro" id="IPR019791">
    <property type="entry name" value="Haem_peroxidase_animal"/>
</dbReference>
<name>A0ABQ0JSY2_9BACT</name>
<accession>A0ABQ0JSY2</accession>
<evidence type="ECO:0000313" key="2">
    <source>
        <dbReference type="Proteomes" id="UP000032309"/>
    </source>
</evidence>
<dbReference type="EMBL" id="BAFN01000001">
    <property type="protein sequence ID" value="GAN31839.1"/>
    <property type="molecule type" value="Genomic_DNA"/>
</dbReference>
<evidence type="ECO:0000313" key="1">
    <source>
        <dbReference type="EMBL" id="GAN31839.1"/>
    </source>
</evidence>
<gene>
    <name evidence="1" type="ORF">BROSI_A0343</name>
</gene>
<dbReference type="PROSITE" id="PS50292">
    <property type="entry name" value="PEROXIDASE_3"/>
    <property type="match status" value="1"/>
</dbReference>
<protein>
    <submittedName>
        <fullName evidence="1">Uncharacterized protein</fullName>
    </submittedName>
</protein>
<keyword evidence="2" id="KW-1185">Reference proteome</keyword>
<dbReference type="Proteomes" id="UP000032309">
    <property type="component" value="Unassembled WGS sequence"/>
</dbReference>